<evidence type="ECO:0000313" key="1">
    <source>
        <dbReference type="EMBL" id="KAI3667123.1"/>
    </source>
</evidence>
<comment type="caution">
    <text evidence="1">The sequence shown here is derived from an EMBL/GenBank/DDBJ whole genome shotgun (WGS) entry which is preliminary data.</text>
</comment>
<reference evidence="1 2" key="2">
    <citation type="journal article" date="2022" name="Mol. Ecol. Resour.">
        <title>The genomes of chicory, endive, great burdock and yacon provide insights into Asteraceae paleo-polyploidization history and plant inulin production.</title>
        <authorList>
            <person name="Fan W."/>
            <person name="Wang S."/>
            <person name="Wang H."/>
            <person name="Wang A."/>
            <person name="Jiang F."/>
            <person name="Liu H."/>
            <person name="Zhao H."/>
            <person name="Xu D."/>
            <person name="Zhang Y."/>
        </authorList>
    </citation>
    <scope>NUCLEOTIDE SEQUENCE [LARGE SCALE GENOMIC DNA]</scope>
    <source>
        <strain evidence="2">cv. Niubang</strain>
    </source>
</reference>
<sequence length="156" mass="17810">MDGWPHTNHHRMVLRSWESLRLSPFLFILKLHALEKFLDLDHGSSRNSSSYNFSNAYGALNNEESERGQPVWTTVWSKTTFLNAFYRCPTATASIPQADTRYWSSHWSCHFLHPDDSYDATSNDNVTTNVHATHDSGFVLVSLPTDNCFNLDDPAT</sequence>
<evidence type="ECO:0000313" key="2">
    <source>
        <dbReference type="Proteomes" id="UP001055879"/>
    </source>
</evidence>
<protein>
    <submittedName>
        <fullName evidence="1">Uncharacterized protein</fullName>
    </submittedName>
</protein>
<reference evidence="2" key="1">
    <citation type="journal article" date="2022" name="Mol. Ecol. Resour.">
        <title>The genomes of chicory, endive, great burdock and yacon provide insights into Asteraceae palaeo-polyploidization history and plant inulin production.</title>
        <authorList>
            <person name="Fan W."/>
            <person name="Wang S."/>
            <person name="Wang H."/>
            <person name="Wang A."/>
            <person name="Jiang F."/>
            <person name="Liu H."/>
            <person name="Zhao H."/>
            <person name="Xu D."/>
            <person name="Zhang Y."/>
        </authorList>
    </citation>
    <scope>NUCLEOTIDE SEQUENCE [LARGE SCALE GENOMIC DNA]</scope>
    <source>
        <strain evidence="2">cv. Niubang</strain>
    </source>
</reference>
<gene>
    <name evidence="1" type="ORF">L6452_42171</name>
</gene>
<dbReference type="EMBL" id="CM042063">
    <property type="protein sequence ID" value="KAI3667123.1"/>
    <property type="molecule type" value="Genomic_DNA"/>
</dbReference>
<keyword evidence="2" id="KW-1185">Reference proteome</keyword>
<proteinExistence type="predicted"/>
<name>A0ACB8XGZ9_ARCLA</name>
<accession>A0ACB8XGZ9</accession>
<organism evidence="1 2">
    <name type="scientific">Arctium lappa</name>
    <name type="common">Greater burdock</name>
    <name type="synonym">Lappa major</name>
    <dbReference type="NCBI Taxonomy" id="4217"/>
    <lineage>
        <taxon>Eukaryota</taxon>
        <taxon>Viridiplantae</taxon>
        <taxon>Streptophyta</taxon>
        <taxon>Embryophyta</taxon>
        <taxon>Tracheophyta</taxon>
        <taxon>Spermatophyta</taxon>
        <taxon>Magnoliopsida</taxon>
        <taxon>eudicotyledons</taxon>
        <taxon>Gunneridae</taxon>
        <taxon>Pentapetalae</taxon>
        <taxon>asterids</taxon>
        <taxon>campanulids</taxon>
        <taxon>Asterales</taxon>
        <taxon>Asteraceae</taxon>
        <taxon>Carduoideae</taxon>
        <taxon>Cardueae</taxon>
        <taxon>Arctiinae</taxon>
        <taxon>Arctium</taxon>
    </lineage>
</organism>
<dbReference type="Proteomes" id="UP001055879">
    <property type="component" value="Linkage Group LG17"/>
</dbReference>